<dbReference type="PROSITE" id="PS51450">
    <property type="entry name" value="LRR"/>
    <property type="match status" value="1"/>
</dbReference>
<protein>
    <recommendedName>
        <fullName evidence="2">non-specific serine/threonine protein kinase</fullName>
        <ecNumber evidence="2">2.7.11.1</ecNumber>
    </recommendedName>
</protein>
<name>A0A2C9VHM2_MANES</name>
<sequence>MSFNNFSGSIPASLSNASKLQELHLNSNTFNGKLNLDFRGLQKLVRLFLSNNNLGNKGDDVLDFIPSLLNCSNLKRVDIPYNQFKGDLPDVVGNISLSIEQLSLQVNQISGSLPHWLSMLVNLQALDLSYNQITGTIPIELGKLPRLEWLLLNDNRLLDPIPSSLGNISSLSLINLSRNNLRGIIPSTLGNCRKLLFLYLSENNLSGSMSEKIFPMQSMLVEVALHQNHLNGPLPTEIGNLFKLNTFSISQNILSGKIPSALSQCNSLEFLYMDNNNFQGTLPQSLASLKGLRKLDLSQNNFSGQIPKYLEKFALEYVNLSFNNFDGEVPINGVFANASAISVTRNNRLCGGIPELQLPTCFVETSKRSKMHNVKIVVIIIPCVFGVTVISTAIYYMFKKKKRDKSPTSLQAKSLQRVSYKMLLKATDGFSSANLIGVGSYGSVYKGTSAEDGTTFAVKVVNLQQQGASKSFMAECKALRNARHRNLVKIITSCSSIDFQGNDFKALVYDYMPNGNLNKWLHTNVTHEQPSLSFLQRLSIAIDVGNGLDYLHHHCEKLIVHCDLKPSNILLDNDMVAHLGDFGLSKFLPHFMNPTQSSSIGVRGTIGYAAPEYGLGSEVSTGGDVYSYGILLLEMVTRKKPTDDIFVEGLNLHNFARMALANQVLEIVDPIILQEDDEGVMNNSKAECLICMIKVGVACSMESPQDRIDISDAIKELHSIRNNFMLARRKPSMHQTGT</sequence>
<dbReference type="PROSITE" id="PS00107">
    <property type="entry name" value="PROTEIN_KINASE_ATP"/>
    <property type="match status" value="1"/>
</dbReference>
<evidence type="ECO:0000256" key="19">
    <source>
        <dbReference type="ARBA" id="ARBA00048679"/>
    </source>
</evidence>
<keyword evidence="6" id="KW-0433">Leucine-rich repeat</keyword>
<dbReference type="InterPro" id="IPR032675">
    <property type="entry name" value="LRR_dom_sf"/>
</dbReference>
<evidence type="ECO:0000256" key="1">
    <source>
        <dbReference type="ARBA" id="ARBA00004162"/>
    </source>
</evidence>
<keyword evidence="15 21" id="KW-0472">Membrane</keyword>
<feature type="binding site" evidence="20">
    <location>
        <position position="459"/>
    </location>
    <ligand>
        <name>ATP</name>
        <dbReference type="ChEBI" id="CHEBI:30616"/>
    </ligand>
</feature>
<organism evidence="23">
    <name type="scientific">Manihot esculenta</name>
    <name type="common">Cassava</name>
    <name type="synonym">Jatropha manihot</name>
    <dbReference type="NCBI Taxonomy" id="3983"/>
    <lineage>
        <taxon>Eukaryota</taxon>
        <taxon>Viridiplantae</taxon>
        <taxon>Streptophyta</taxon>
        <taxon>Embryophyta</taxon>
        <taxon>Tracheophyta</taxon>
        <taxon>Spermatophyta</taxon>
        <taxon>Magnoliopsida</taxon>
        <taxon>eudicotyledons</taxon>
        <taxon>Gunneridae</taxon>
        <taxon>Pentapetalae</taxon>
        <taxon>rosids</taxon>
        <taxon>fabids</taxon>
        <taxon>Malpighiales</taxon>
        <taxon>Euphorbiaceae</taxon>
        <taxon>Crotonoideae</taxon>
        <taxon>Manihoteae</taxon>
        <taxon>Manihot</taxon>
    </lineage>
</organism>
<keyword evidence="11 20" id="KW-0547">Nucleotide-binding</keyword>
<keyword evidence="16" id="KW-0675">Receptor</keyword>
<evidence type="ECO:0000313" key="23">
    <source>
        <dbReference type="EMBL" id="OAY44923.1"/>
    </source>
</evidence>
<evidence type="ECO:0000256" key="10">
    <source>
        <dbReference type="ARBA" id="ARBA00022737"/>
    </source>
</evidence>
<keyword evidence="4" id="KW-0723">Serine/threonine-protein kinase</keyword>
<dbReference type="GO" id="GO:0005886">
    <property type="term" value="C:plasma membrane"/>
    <property type="evidence" value="ECO:0007669"/>
    <property type="project" value="UniProtKB-SubCell"/>
</dbReference>
<evidence type="ECO:0000256" key="17">
    <source>
        <dbReference type="ARBA" id="ARBA00023180"/>
    </source>
</evidence>
<dbReference type="PROSITE" id="PS00108">
    <property type="entry name" value="PROTEIN_KINASE_ST"/>
    <property type="match status" value="1"/>
</dbReference>
<dbReference type="InterPro" id="IPR011009">
    <property type="entry name" value="Kinase-like_dom_sf"/>
</dbReference>
<feature type="domain" description="Protein kinase" evidence="22">
    <location>
        <begin position="430"/>
        <end position="721"/>
    </location>
</feature>
<dbReference type="PROSITE" id="PS50011">
    <property type="entry name" value="PROTEIN_KINASE_DOM"/>
    <property type="match status" value="1"/>
</dbReference>
<evidence type="ECO:0000256" key="9">
    <source>
        <dbReference type="ARBA" id="ARBA00022729"/>
    </source>
</evidence>
<dbReference type="FunFam" id="3.30.200.20:FF:000432">
    <property type="entry name" value="LRR receptor-like serine/threonine-protein kinase EFR"/>
    <property type="match status" value="1"/>
</dbReference>
<evidence type="ECO:0000256" key="21">
    <source>
        <dbReference type="SAM" id="Phobius"/>
    </source>
</evidence>
<dbReference type="AlphaFoldDB" id="A0A2C9VHM2"/>
<feature type="transmembrane region" description="Helical" evidence="21">
    <location>
        <begin position="376"/>
        <end position="398"/>
    </location>
</feature>
<evidence type="ECO:0000256" key="6">
    <source>
        <dbReference type="ARBA" id="ARBA00022614"/>
    </source>
</evidence>
<dbReference type="FunFam" id="1.10.510.10:FF:000358">
    <property type="entry name" value="Putative leucine-rich repeat receptor-like serine/threonine-protein kinase"/>
    <property type="match status" value="1"/>
</dbReference>
<evidence type="ECO:0000259" key="22">
    <source>
        <dbReference type="PROSITE" id="PS50011"/>
    </source>
</evidence>
<dbReference type="Gene3D" id="3.80.10.10">
    <property type="entry name" value="Ribonuclease Inhibitor"/>
    <property type="match status" value="1"/>
</dbReference>
<evidence type="ECO:0000256" key="15">
    <source>
        <dbReference type="ARBA" id="ARBA00023136"/>
    </source>
</evidence>
<evidence type="ECO:0000256" key="13">
    <source>
        <dbReference type="ARBA" id="ARBA00022840"/>
    </source>
</evidence>
<dbReference type="FunFam" id="3.80.10.10:FF:000095">
    <property type="entry name" value="LRR receptor-like serine/threonine-protein kinase GSO1"/>
    <property type="match status" value="1"/>
</dbReference>
<accession>A0A2C9VHM2</accession>
<dbReference type="GO" id="GO:0004674">
    <property type="term" value="F:protein serine/threonine kinase activity"/>
    <property type="evidence" value="ECO:0007669"/>
    <property type="project" value="UniProtKB-KW"/>
</dbReference>
<dbReference type="Gene3D" id="3.30.200.20">
    <property type="entry name" value="Phosphorylase Kinase, domain 1"/>
    <property type="match status" value="1"/>
</dbReference>
<keyword evidence="7" id="KW-0808">Transferase</keyword>
<evidence type="ECO:0000256" key="20">
    <source>
        <dbReference type="PROSITE-ProRule" id="PRU10141"/>
    </source>
</evidence>
<dbReference type="InterPro" id="IPR000719">
    <property type="entry name" value="Prot_kinase_dom"/>
</dbReference>
<dbReference type="Pfam" id="PF00560">
    <property type="entry name" value="LRR_1"/>
    <property type="match status" value="3"/>
</dbReference>
<evidence type="ECO:0000256" key="14">
    <source>
        <dbReference type="ARBA" id="ARBA00022989"/>
    </source>
</evidence>
<dbReference type="EC" id="2.7.11.1" evidence="2"/>
<dbReference type="CDD" id="cd14066">
    <property type="entry name" value="STKc_IRAK"/>
    <property type="match status" value="1"/>
</dbReference>
<dbReference type="InterPro" id="IPR017441">
    <property type="entry name" value="Protein_kinase_ATP_BS"/>
</dbReference>
<evidence type="ECO:0000256" key="4">
    <source>
        <dbReference type="ARBA" id="ARBA00022527"/>
    </source>
</evidence>
<evidence type="ECO:0000256" key="7">
    <source>
        <dbReference type="ARBA" id="ARBA00022679"/>
    </source>
</evidence>
<dbReference type="InterPro" id="IPR003591">
    <property type="entry name" value="Leu-rich_rpt_typical-subtyp"/>
</dbReference>
<keyword evidence="3" id="KW-1003">Cell membrane</keyword>
<keyword evidence="12" id="KW-0418">Kinase</keyword>
<evidence type="ECO:0000256" key="3">
    <source>
        <dbReference type="ARBA" id="ARBA00022475"/>
    </source>
</evidence>
<comment type="subcellular location">
    <subcellularLocation>
        <location evidence="1">Cell membrane</location>
        <topology evidence="1">Single-pass membrane protein</topology>
    </subcellularLocation>
</comment>
<dbReference type="EMBL" id="CM004393">
    <property type="protein sequence ID" value="OAY44923.1"/>
    <property type="molecule type" value="Genomic_DNA"/>
</dbReference>
<evidence type="ECO:0000256" key="5">
    <source>
        <dbReference type="ARBA" id="ARBA00022553"/>
    </source>
</evidence>
<dbReference type="GO" id="GO:0005524">
    <property type="term" value="F:ATP binding"/>
    <property type="evidence" value="ECO:0007669"/>
    <property type="project" value="UniProtKB-UniRule"/>
</dbReference>
<keyword evidence="14 21" id="KW-1133">Transmembrane helix</keyword>
<dbReference type="Gene3D" id="1.10.510.10">
    <property type="entry name" value="Transferase(Phosphotransferase) domain 1"/>
    <property type="match status" value="1"/>
</dbReference>
<keyword evidence="17" id="KW-0325">Glycoprotein</keyword>
<dbReference type="SUPFAM" id="SSF52047">
    <property type="entry name" value="RNI-like"/>
    <property type="match status" value="1"/>
</dbReference>
<gene>
    <name evidence="23" type="ORF">MANES_07G016600</name>
</gene>
<dbReference type="PANTHER" id="PTHR27008">
    <property type="entry name" value="OS04G0122200 PROTEIN"/>
    <property type="match status" value="1"/>
</dbReference>
<keyword evidence="13 20" id="KW-0067">ATP-binding</keyword>
<reference evidence="23" key="1">
    <citation type="submission" date="2016-02" db="EMBL/GenBank/DDBJ databases">
        <title>WGS assembly of Manihot esculenta.</title>
        <authorList>
            <person name="Bredeson J.V."/>
            <person name="Prochnik S.E."/>
            <person name="Lyons J.B."/>
            <person name="Schmutz J."/>
            <person name="Grimwood J."/>
            <person name="Vrebalov J."/>
            <person name="Bart R.S."/>
            <person name="Amuge T."/>
            <person name="Ferguson M.E."/>
            <person name="Green R."/>
            <person name="Putnam N."/>
            <person name="Stites J."/>
            <person name="Rounsley S."/>
            <person name="Rokhsar D.S."/>
        </authorList>
    </citation>
    <scope>NUCLEOTIDE SEQUENCE [LARGE SCALE GENOMIC DNA]</scope>
    <source>
        <tissue evidence="23">Leaf</tissue>
    </source>
</reference>
<evidence type="ECO:0000256" key="12">
    <source>
        <dbReference type="ARBA" id="ARBA00022777"/>
    </source>
</evidence>
<evidence type="ECO:0000256" key="8">
    <source>
        <dbReference type="ARBA" id="ARBA00022692"/>
    </source>
</evidence>
<evidence type="ECO:0000256" key="2">
    <source>
        <dbReference type="ARBA" id="ARBA00012513"/>
    </source>
</evidence>
<keyword evidence="10" id="KW-0677">Repeat</keyword>
<proteinExistence type="predicted"/>
<keyword evidence="5" id="KW-0597">Phosphoprotein</keyword>
<evidence type="ECO:0000256" key="16">
    <source>
        <dbReference type="ARBA" id="ARBA00023170"/>
    </source>
</evidence>
<evidence type="ECO:0000256" key="11">
    <source>
        <dbReference type="ARBA" id="ARBA00022741"/>
    </source>
</evidence>
<dbReference type="InterPro" id="IPR051809">
    <property type="entry name" value="Plant_receptor-like_S/T_kinase"/>
</dbReference>
<dbReference type="SMART" id="SM00369">
    <property type="entry name" value="LRR_TYP"/>
    <property type="match status" value="4"/>
</dbReference>
<keyword evidence="9" id="KW-0732">Signal</keyword>
<evidence type="ECO:0000256" key="18">
    <source>
        <dbReference type="ARBA" id="ARBA00047899"/>
    </source>
</evidence>
<comment type="catalytic activity">
    <reaction evidence="19">
        <text>L-seryl-[protein] + ATP = O-phospho-L-seryl-[protein] + ADP + H(+)</text>
        <dbReference type="Rhea" id="RHEA:17989"/>
        <dbReference type="Rhea" id="RHEA-COMP:9863"/>
        <dbReference type="Rhea" id="RHEA-COMP:11604"/>
        <dbReference type="ChEBI" id="CHEBI:15378"/>
        <dbReference type="ChEBI" id="CHEBI:29999"/>
        <dbReference type="ChEBI" id="CHEBI:30616"/>
        <dbReference type="ChEBI" id="CHEBI:83421"/>
        <dbReference type="ChEBI" id="CHEBI:456216"/>
        <dbReference type="EC" id="2.7.11.1"/>
    </reaction>
</comment>
<dbReference type="SUPFAM" id="SSF56112">
    <property type="entry name" value="Protein kinase-like (PK-like)"/>
    <property type="match status" value="1"/>
</dbReference>
<dbReference type="PANTHER" id="PTHR27008:SF596">
    <property type="entry name" value="OS02G0215500 PROTEIN"/>
    <property type="match status" value="1"/>
</dbReference>
<dbReference type="SMART" id="SM00220">
    <property type="entry name" value="S_TKc"/>
    <property type="match status" value="1"/>
</dbReference>
<keyword evidence="8 21" id="KW-0812">Transmembrane</keyword>
<dbReference type="InterPro" id="IPR001611">
    <property type="entry name" value="Leu-rich_rpt"/>
</dbReference>
<comment type="catalytic activity">
    <reaction evidence="18">
        <text>L-threonyl-[protein] + ATP = O-phospho-L-threonyl-[protein] + ADP + H(+)</text>
        <dbReference type="Rhea" id="RHEA:46608"/>
        <dbReference type="Rhea" id="RHEA-COMP:11060"/>
        <dbReference type="Rhea" id="RHEA-COMP:11605"/>
        <dbReference type="ChEBI" id="CHEBI:15378"/>
        <dbReference type="ChEBI" id="CHEBI:30013"/>
        <dbReference type="ChEBI" id="CHEBI:30616"/>
        <dbReference type="ChEBI" id="CHEBI:61977"/>
        <dbReference type="ChEBI" id="CHEBI:456216"/>
        <dbReference type="EC" id="2.7.11.1"/>
    </reaction>
</comment>
<dbReference type="InterPro" id="IPR008271">
    <property type="entry name" value="Ser/Thr_kinase_AS"/>
</dbReference>
<dbReference type="Pfam" id="PF00069">
    <property type="entry name" value="Pkinase"/>
    <property type="match status" value="1"/>
</dbReference>
<dbReference type="Pfam" id="PF13855">
    <property type="entry name" value="LRR_8"/>
    <property type="match status" value="1"/>
</dbReference>